<dbReference type="RefSeq" id="XP_018073731.1">
    <property type="nucleotide sequence ID" value="XM_018207884.1"/>
</dbReference>
<evidence type="ECO:0000313" key="1">
    <source>
        <dbReference type="EMBL" id="KUJ19376.1"/>
    </source>
</evidence>
<accession>A0A194XGV9</accession>
<dbReference type="EMBL" id="KQ947411">
    <property type="protein sequence ID" value="KUJ19376.1"/>
    <property type="molecule type" value="Genomic_DNA"/>
</dbReference>
<reference evidence="1 2" key="1">
    <citation type="submission" date="2015-10" db="EMBL/GenBank/DDBJ databases">
        <title>Full genome of DAOMC 229536 Phialocephala scopiformis, a fungal endophyte of spruce producing the potent anti-insectan compound rugulosin.</title>
        <authorList>
            <consortium name="DOE Joint Genome Institute"/>
            <person name="Walker A.K."/>
            <person name="Frasz S.L."/>
            <person name="Seifert K.A."/>
            <person name="Miller J.D."/>
            <person name="Mondo S.J."/>
            <person name="Labutti K."/>
            <person name="Lipzen A."/>
            <person name="Dockter R."/>
            <person name="Kennedy M."/>
            <person name="Grigoriev I.V."/>
            <person name="Spatafora J.W."/>
        </authorList>
    </citation>
    <scope>NUCLEOTIDE SEQUENCE [LARGE SCALE GENOMIC DNA]</scope>
    <source>
        <strain evidence="1 2">CBS 120377</strain>
    </source>
</reference>
<dbReference type="GeneID" id="28817610"/>
<sequence length="62" mass="7240">MKLRVEALSTCSTSRKSQLLDMSFHYTPCFLRRPPRLIKRNGVFYLHIHSAVTVARGEIIHR</sequence>
<dbReference type="AlphaFoldDB" id="A0A194XGV9"/>
<protein>
    <submittedName>
        <fullName evidence="1">Uncharacterized protein</fullName>
    </submittedName>
</protein>
<gene>
    <name evidence="1" type="ORF">LY89DRAFT_489382</name>
</gene>
<name>A0A194XGV9_MOLSC</name>
<dbReference type="Proteomes" id="UP000070700">
    <property type="component" value="Unassembled WGS sequence"/>
</dbReference>
<proteinExistence type="predicted"/>
<dbReference type="KEGG" id="psco:LY89DRAFT_489382"/>
<evidence type="ECO:0000313" key="2">
    <source>
        <dbReference type="Proteomes" id="UP000070700"/>
    </source>
</evidence>
<keyword evidence="2" id="KW-1185">Reference proteome</keyword>
<dbReference type="InParanoid" id="A0A194XGV9"/>
<organism evidence="1 2">
    <name type="scientific">Mollisia scopiformis</name>
    <name type="common">Conifer needle endophyte fungus</name>
    <name type="synonym">Phialocephala scopiformis</name>
    <dbReference type="NCBI Taxonomy" id="149040"/>
    <lineage>
        <taxon>Eukaryota</taxon>
        <taxon>Fungi</taxon>
        <taxon>Dikarya</taxon>
        <taxon>Ascomycota</taxon>
        <taxon>Pezizomycotina</taxon>
        <taxon>Leotiomycetes</taxon>
        <taxon>Helotiales</taxon>
        <taxon>Mollisiaceae</taxon>
        <taxon>Mollisia</taxon>
    </lineage>
</organism>